<dbReference type="PANTHER" id="PTHR12151:SF25">
    <property type="entry name" value="LINALOOL DEHYDRATASE_ISOMERASE DOMAIN-CONTAINING PROTEIN"/>
    <property type="match status" value="1"/>
</dbReference>
<keyword evidence="8" id="KW-1185">Reference proteome</keyword>
<dbReference type="AlphaFoldDB" id="A0A369A5W0"/>
<sequence>MMKNNLGRALLVSILLMPVLIYLIFVYSSREVFFNTLDYVGPPTVLERTDEAGNVHYDTIRYAVPHFRAISHTGTIVTDDSLKGKITVINFFFTNCPSICGPMNFHVKERIFDRFNGFENFQILSFTVDPERDSVEALKAYAKSIGANTVNGRTVWNFLTAEKDRIYKLAEALFLNASEDETAPGGYLHSELLVLVDWEGRLRSRRDDYGNIIGAYSSLDQMALKDLQEDISVLIAEYEKNESLKRKKSKKSN</sequence>
<evidence type="ECO:0000313" key="7">
    <source>
        <dbReference type="EMBL" id="RCX03798.1"/>
    </source>
</evidence>
<dbReference type="PANTHER" id="PTHR12151">
    <property type="entry name" value="ELECTRON TRANSPORT PROTIN SCO1/SENC FAMILY MEMBER"/>
    <property type="match status" value="1"/>
</dbReference>
<feature type="disulfide bond" description="Redox-active" evidence="4">
    <location>
        <begin position="96"/>
        <end position="100"/>
    </location>
</feature>
<feature type="binding site" evidence="3">
    <location>
        <position position="100"/>
    </location>
    <ligand>
        <name>Cu cation</name>
        <dbReference type="ChEBI" id="CHEBI:23378"/>
    </ligand>
</feature>
<feature type="binding site" evidence="3">
    <location>
        <position position="189"/>
    </location>
    <ligand>
        <name>Cu cation</name>
        <dbReference type="ChEBI" id="CHEBI:23378"/>
    </ligand>
</feature>
<evidence type="ECO:0000256" key="2">
    <source>
        <dbReference type="ARBA" id="ARBA00023008"/>
    </source>
</evidence>
<protein>
    <submittedName>
        <fullName evidence="7">Protein SCO1/2</fullName>
    </submittedName>
</protein>
<evidence type="ECO:0000313" key="8">
    <source>
        <dbReference type="Proteomes" id="UP000253517"/>
    </source>
</evidence>
<dbReference type="PROSITE" id="PS51352">
    <property type="entry name" value="THIOREDOXIN_2"/>
    <property type="match status" value="1"/>
</dbReference>
<dbReference type="Gene3D" id="3.40.30.10">
    <property type="entry name" value="Glutaredoxin"/>
    <property type="match status" value="1"/>
</dbReference>
<keyword evidence="4" id="KW-1015">Disulfide bond</keyword>
<reference evidence="7 8" key="1">
    <citation type="submission" date="2018-07" db="EMBL/GenBank/DDBJ databases">
        <title>Genomic Encyclopedia of Type Strains, Phase IV (KMG-IV): sequencing the most valuable type-strain genomes for metagenomic binning, comparative biology and taxonomic classification.</title>
        <authorList>
            <person name="Goeker M."/>
        </authorList>
    </citation>
    <scope>NUCLEOTIDE SEQUENCE [LARGE SCALE GENOMIC DNA]</scope>
    <source>
        <strain evidence="7 8">DSM 21410</strain>
    </source>
</reference>
<evidence type="ECO:0000256" key="4">
    <source>
        <dbReference type="PIRSR" id="PIRSR603782-2"/>
    </source>
</evidence>
<comment type="similarity">
    <text evidence="1">Belongs to the SCO1/2 family.</text>
</comment>
<keyword evidence="2 3" id="KW-0186">Copper</keyword>
<dbReference type="InterPro" id="IPR036249">
    <property type="entry name" value="Thioredoxin-like_sf"/>
</dbReference>
<proteinExistence type="inferred from homology"/>
<feature type="binding site" evidence="3">
    <location>
        <position position="96"/>
    </location>
    <ligand>
        <name>Cu cation</name>
        <dbReference type="ChEBI" id="CHEBI:23378"/>
    </ligand>
</feature>
<comment type="caution">
    <text evidence="7">The sequence shown here is derived from an EMBL/GenBank/DDBJ whole genome shotgun (WGS) entry which is preliminary data.</text>
</comment>
<organism evidence="7 8">
    <name type="scientific">Schleiferia thermophila</name>
    <dbReference type="NCBI Taxonomy" id="884107"/>
    <lineage>
        <taxon>Bacteria</taxon>
        <taxon>Pseudomonadati</taxon>
        <taxon>Bacteroidota</taxon>
        <taxon>Flavobacteriia</taxon>
        <taxon>Flavobacteriales</taxon>
        <taxon>Schleiferiaceae</taxon>
        <taxon>Schleiferia</taxon>
    </lineage>
</organism>
<evidence type="ECO:0000256" key="3">
    <source>
        <dbReference type="PIRSR" id="PIRSR603782-1"/>
    </source>
</evidence>
<dbReference type="SUPFAM" id="SSF52833">
    <property type="entry name" value="Thioredoxin-like"/>
    <property type="match status" value="1"/>
</dbReference>
<dbReference type="InterPro" id="IPR003782">
    <property type="entry name" value="SCO1/SenC"/>
</dbReference>
<feature type="transmembrane region" description="Helical" evidence="5">
    <location>
        <begin position="6"/>
        <end position="27"/>
    </location>
</feature>
<evidence type="ECO:0000256" key="1">
    <source>
        <dbReference type="ARBA" id="ARBA00010996"/>
    </source>
</evidence>
<keyword evidence="5" id="KW-0812">Transmembrane</keyword>
<keyword evidence="5" id="KW-0472">Membrane</keyword>
<keyword evidence="3" id="KW-0479">Metal-binding</keyword>
<evidence type="ECO:0000259" key="6">
    <source>
        <dbReference type="PROSITE" id="PS51352"/>
    </source>
</evidence>
<dbReference type="Proteomes" id="UP000253517">
    <property type="component" value="Unassembled WGS sequence"/>
</dbReference>
<accession>A0A369A5W0</accession>
<gene>
    <name evidence="7" type="ORF">DES35_102254</name>
</gene>
<dbReference type="GO" id="GO:0046872">
    <property type="term" value="F:metal ion binding"/>
    <property type="evidence" value="ECO:0007669"/>
    <property type="project" value="UniProtKB-KW"/>
</dbReference>
<dbReference type="Pfam" id="PF02630">
    <property type="entry name" value="SCO1-SenC"/>
    <property type="match status" value="1"/>
</dbReference>
<feature type="domain" description="Thioredoxin" evidence="6">
    <location>
        <begin position="58"/>
        <end position="232"/>
    </location>
</feature>
<evidence type="ECO:0000256" key="5">
    <source>
        <dbReference type="SAM" id="Phobius"/>
    </source>
</evidence>
<keyword evidence="5" id="KW-1133">Transmembrane helix</keyword>
<dbReference type="CDD" id="cd02968">
    <property type="entry name" value="SCO"/>
    <property type="match status" value="1"/>
</dbReference>
<name>A0A369A5W0_9FLAO</name>
<dbReference type="InterPro" id="IPR013766">
    <property type="entry name" value="Thioredoxin_domain"/>
</dbReference>
<dbReference type="EMBL" id="QPJS01000002">
    <property type="protein sequence ID" value="RCX03798.1"/>
    <property type="molecule type" value="Genomic_DNA"/>
</dbReference>